<feature type="transmembrane region" description="Helical" evidence="1">
    <location>
        <begin position="38"/>
        <end position="56"/>
    </location>
</feature>
<feature type="domain" description="DUF7702" evidence="2">
    <location>
        <begin position="3"/>
        <end position="117"/>
    </location>
</feature>
<evidence type="ECO:0000256" key="1">
    <source>
        <dbReference type="SAM" id="Phobius"/>
    </source>
</evidence>
<dbReference type="OrthoDB" id="2560628at2759"/>
<evidence type="ECO:0000313" key="4">
    <source>
        <dbReference type="Proteomes" id="UP000235786"/>
    </source>
</evidence>
<name>A0A2J6R5Q0_HYAVF</name>
<dbReference type="STRING" id="1149755.A0A2J6R5Q0"/>
<dbReference type="Pfam" id="PF24800">
    <property type="entry name" value="DUF7702"/>
    <property type="match status" value="2"/>
</dbReference>
<keyword evidence="1" id="KW-0472">Membrane</keyword>
<keyword evidence="1" id="KW-1133">Transmembrane helix</keyword>
<feature type="transmembrane region" description="Helical" evidence="1">
    <location>
        <begin position="170"/>
        <end position="187"/>
    </location>
</feature>
<dbReference type="PANTHER" id="PTHR42109:SF2">
    <property type="entry name" value="INTEGRAL MEMBRANE PROTEIN"/>
    <property type="match status" value="1"/>
</dbReference>
<keyword evidence="1" id="KW-0812">Transmembrane</keyword>
<evidence type="ECO:0000313" key="3">
    <source>
        <dbReference type="EMBL" id="PMD33842.1"/>
    </source>
</evidence>
<dbReference type="Proteomes" id="UP000235786">
    <property type="component" value="Unassembled WGS sequence"/>
</dbReference>
<keyword evidence="4" id="KW-1185">Reference proteome</keyword>
<feature type="transmembrane region" description="Helical" evidence="1">
    <location>
        <begin position="131"/>
        <end position="150"/>
    </location>
</feature>
<dbReference type="InterPro" id="IPR056119">
    <property type="entry name" value="DUF7702"/>
</dbReference>
<organism evidence="3 4">
    <name type="scientific">Hyaloscypha variabilis (strain UAMH 11265 / GT02V1 / F)</name>
    <name type="common">Meliniomyces variabilis</name>
    <dbReference type="NCBI Taxonomy" id="1149755"/>
    <lineage>
        <taxon>Eukaryota</taxon>
        <taxon>Fungi</taxon>
        <taxon>Dikarya</taxon>
        <taxon>Ascomycota</taxon>
        <taxon>Pezizomycotina</taxon>
        <taxon>Leotiomycetes</taxon>
        <taxon>Helotiales</taxon>
        <taxon>Hyaloscyphaceae</taxon>
        <taxon>Hyaloscypha</taxon>
        <taxon>Hyaloscypha variabilis</taxon>
    </lineage>
</organism>
<accession>A0A2J6R5Q0</accession>
<evidence type="ECO:0000259" key="2">
    <source>
        <dbReference type="Pfam" id="PF24800"/>
    </source>
</evidence>
<sequence>MVSTAEAIAYAELIVYIPIFLLTAVIIFRHGFQKQLGWIYLTIFCIIRVAGAIFEIKREHAPTNKTDIEWSEILQSVGLSPLLLASMGLLKRVTDEVSNHVRSMNNQFLPTSGIANIITKRATANSRRSRIIQIAQLPTMIALILCIAGGTDEAGSEVSQGKNLMKGGIAVFAVIYVLLFALSVITMKDVGNAPREEKRIYMVVLIALPLIAVRLLWSILSAFGHNSDFSLQSPKPLIQLFMATIEEFIVVLCYTAVGLIV</sequence>
<proteinExistence type="predicted"/>
<feature type="transmembrane region" description="Helical" evidence="1">
    <location>
        <begin position="237"/>
        <end position="260"/>
    </location>
</feature>
<feature type="transmembrane region" description="Helical" evidence="1">
    <location>
        <begin position="7"/>
        <end position="32"/>
    </location>
</feature>
<dbReference type="AlphaFoldDB" id="A0A2J6R5Q0"/>
<reference evidence="3 4" key="1">
    <citation type="submission" date="2016-04" db="EMBL/GenBank/DDBJ databases">
        <title>A degradative enzymes factory behind the ericoid mycorrhizal symbiosis.</title>
        <authorList>
            <consortium name="DOE Joint Genome Institute"/>
            <person name="Martino E."/>
            <person name="Morin E."/>
            <person name="Grelet G."/>
            <person name="Kuo A."/>
            <person name="Kohler A."/>
            <person name="Daghino S."/>
            <person name="Barry K."/>
            <person name="Choi C."/>
            <person name="Cichocki N."/>
            <person name="Clum A."/>
            <person name="Copeland A."/>
            <person name="Hainaut M."/>
            <person name="Haridas S."/>
            <person name="Labutti K."/>
            <person name="Lindquist E."/>
            <person name="Lipzen A."/>
            <person name="Khouja H.-R."/>
            <person name="Murat C."/>
            <person name="Ohm R."/>
            <person name="Olson A."/>
            <person name="Spatafora J."/>
            <person name="Veneault-Fourrey C."/>
            <person name="Henrissat B."/>
            <person name="Grigoriev I."/>
            <person name="Martin F."/>
            <person name="Perotto S."/>
        </authorList>
    </citation>
    <scope>NUCLEOTIDE SEQUENCE [LARGE SCALE GENOMIC DNA]</scope>
    <source>
        <strain evidence="3 4">F</strain>
    </source>
</reference>
<feature type="transmembrane region" description="Helical" evidence="1">
    <location>
        <begin position="199"/>
        <end position="217"/>
    </location>
</feature>
<protein>
    <recommendedName>
        <fullName evidence="2">DUF7702 domain-containing protein</fullName>
    </recommendedName>
</protein>
<dbReference type="PANTHER" id="PTHR42109">
    <property type="entry name" value="UNPLACED GENOMIC SCAFFOLD UM_SCAF_CONTIG_1.265, WHOLE GENOME SHOTGUN SEQUENCE"/>
    <property type="match status" value="1"/>
</dbReference>
<gene>
    <name evidence="3" type="ORF">L207DRAFT_498356</name>
</gene>
<dbReference type="EMBL" id="KZ613955">
    <property type="protein sequence ID" value="PMD33842.1"/>
    <property type="molecule type" value="Genomic_DNA"/>
</dbReference>
<feature type="domain" description="DUF7702" evidence="2">
    <location>
        <begin position="119"/>
        <end position="259"/>
    </location>
</feature>